<dbReference type="Gene3D" id="3.30.40.10">
    <property type="entry name" value="Zinc/RING finger domain, C3HC4 (zinc finger)"/>
    <property type="match status" value="1"/>
</dbReference>
<evidence type="ECO:0008006" key="3">
    <source>
        <dbReference type="Google" id="ProtNLM"/>
    </source>
</evidence>
<organism evidence="1 2">
    <name type="scientific">Popillia japonica</name>
    <name type="common">Japanese beetle</name>
    <dbReference type="NCBI Taxonomy" id="7064"/>
    <lineage>
        <taxon>Eukaryota</taxon>
        <taxon>Metazoa</taxon>
        <taxon>Ecdysozoa</taxon>
        <taxon>Arthropoda</taxon>
        <taxon>Hexapoda</taxon>
        <taxon>Insecta</taxon>
        <taxon>Pterygota</taxon>
        <taxon>Neoptera</taxon>
        <taxon>Endopterygota</taxon>
        <taxon>Coleoptera</taxon>
        <taxon>Polyphaga</taxon>
        <taxon>Scarabaeiformia</taxon>
        <taxon>Scarabaeidae</taxon>
        <taxon>Rutelinae</taxon>
        <taxon>Popillia</taxon>
    </lineage>
</organism>
<name>A0AAW1L924_POPJA</name>
<dbReference type="AlphaFoldDB" id="A0AAW1L924"/>
<evidence type="ECO:0000313" key="2">
    <source>
        <dbReference type="Proteomes" id="UP001458880"/>
    </source>
</evidence>
<dbReference type="InterPro" id="IPR013083">
    <property type="entry name" value="Znf_RING/FYVE/PHD"/>
</dbReference>
<reference evidence="1 2" key="1">
    <citation type="journal article" date="2024" name="BMC Genomics">
        <title>De novo assembly and annotation of Popillia japonica's genome with initial clues to its potential as an invasive pest.</title>
        <authorList>
            <person name="Cucini C."/>
            <person name="Boschi S."/>
            <person name="Funari R."/>
            <person name="Cardaioli E."/>
            <person name="Iannotti N."/>
            <person name="Marturano G."/>
            <person name="Paoli F."/>
            <person name="Bruttini M."/>
            <person name="Carapelli A."/>
            <person name="Frati F."/>
            <person name="Nardi F."/>
        </authorList>
    </citation>
    <scope>NUCLEOTIDE SEQUENCE [LARGE SCALE GENOMIC DNA]</scope>
    <source>
        <strain evidence="1">DMR45628</strain>
    </source>
</reference>
<sequence length="352" mass="40533">MPFDCSTCCKVINRYHDYITSSGGCKCNFHIECVELSIEDVNVMKEENRFKKWMCTVCTTLNKERPTPSPQEVLAKQLRDEIIKQINETGILPLKEEIKELSKQNGLQANEIINLKALLQKGMSDKNQRINTSENTAFITQKPRKGKNIQSSTLQKPEVIDLQKEEIILNKNKETYAAKTKGGARNENSELENLRMKDAEAETMKSNDDEFMLVARKRMRRNFTVFGTGNDCLIKGVTPYKHYHVCGLGPDTTSDEIMAHLSQKNFTKINCEKMNAKRPTDYSSFKISVPLKNFTKINCEKMNAKRPTDYSSFKISVPLDQSTDFINPLIWPTGVKINKYYFHRFQKKEVQK</sequence>
<protein>
    <recommendedName>
        <fullName evidence="3">PHD-type domain-containing protein</fullName>
    </recommendedName>
</protein>
<evidence type="ECO:0000313" key="1">
    <source>
        <dbReference type="EMBL" id="KAK9731398.1"/>
    </source>
</evidence>
<dbReference type="EMBL" id="JASPKY010000133">
    <property type="protein sequence ID" value="KAK9731398.1"/>
    <property type="molecule type" value="Genomic_DNA"/>
</dbReference>
<keyword evidence="2" id="KW-1185">Reference proteome</keyword>
<proteinExistence type="predicted"/>
<gene>
    <name evidence="1" type="ORF">QE152_g13717</name>
</gene>
<dbReference type="Proteomes" id="UP001458880">
    <property type="component" value="Unassembled WGS sequence"/>
</dbReference>
<accession>A0AAW1L924</accession>
<comment type="caution">
    <text evidence="1">The sequence shown here is derived from an EMBL/GenBank/DDBJ whole genome shotgun (WGS) entry which is preliminary data.</text>
</comment>